<evidence type="ECO:0000313" key="2">
    <source>
        <dbReference type="Proteomes" id="UP000237056"/>
    </source>
</evidence>
<dbReference type="Gene3D" id="2.60.40.1120">
    <property type="entry name" value="Carboxypeptidase-like, regulatory domain"/>
    <property type="match status" value="1"/>
</dbReference>
<keyword evidence="2" id="KW-1185">Reference proteome</keyword>
<dbReference type="PROSITE" id="PS51257">
    <property type="entry name" value="PROKAR_LIPOPROTEIN"/>
    <property type="match status" value="1"/>
</dbReference>
<gene>
    <name evidence="1" type="ORF">Q361_1401</name>
</gene>
<dbReference type="SUPFAM" id="SSF49464">
    <property type="entry name" value="Carboxypeptidase regulatory domain-like"/>
    <property type="match status" value="1"/>
</dbReference>
<protein>
    <recommendedName>
        <fullName evidence="3">Carboxypeptidase-like protein</fullName>
    </recommendedName>
</protein>
<name>A0A2S4N5R2_9FLAO</name>
<dbReference type="Proteomes" id="UP000237056">
    <property type="component" value="Unassembled WGS sequence"/>
</dbReference>
<reference evidence="1 2" key="1">
    <citation type="submission" date="2018-01" db="EMBL/GenBank/DDBJ databases">
        <title>Genomic Encyclopedia of Type Strains, Phase I: the one thousand microbial genomes (KMG-I) project.</title>
        <authorList>
            <person name="Goeker M."/>
        </authorList>
    </citation>
    <scope>NUCLEOTIDE SEQUENCE [LARGE SCALE GENOMIC DNA]</scope>
    <source>
        <strain evidence="1 2">DSM 17960</strain>
    </source>
</reference>
<evidence type="ECO:0008006" key="3">
    <source>
        <dbReference type="Google" id="ProtNLM"/>
    </source>
</evidence>
<accession>A0A2S4N5R2</accession>
<dbReference type="EMBL" id="PQNY01000040">
    <property type="protein sequence ID" value="POS00623.1"/>
    <property type="molecule type" value="Genomic_DNA"/>
</dbReference>
<dbReference type="RefSeq" id="WP_103727155.1">
    <property type="nucleotide sequence ID" value="NZ_PQNY01000040.1"/>
</dbReference>
<dbReference type="InterPro" id="IPR008969">
    <property type="entry name" value="CarboxyPept-like_regulatory"/>
</dbReference>
<evidence type="ECO:0000313" key="1">
    <source>
        <dbReference type="EMBL" id="POS00623.1"/>
    </source>
</evidence>
<proteinExistence type="predicted"/>
<comment type="caution">
    <text evidence="1">The sequence shown here is derived from an EMBL/GenBank/DDBJ whole genome shotgun (WGS) entry which is preliminary data.</text>
</comment>
<dbReference type="AlphaFoldDB" id="A0A2S4N5R2"/>
<organism evidence="1 2">
    <name type="scientific">Flavobacterium croceum DSM 17960</name>
    <dbReference type="NCBI Taxonomy" id="1121886"/>
    <lineage>
        <taxon>Bacteria</taxon>
        <taxon>Pseudomonadati</taxon>
        <taxon>Bacteroidota</taxon>
        <taxon>Flavobacteriia</taxon>
        <taxon>Flavobacteriales</taxon>
        <taxon>Flavobacteriaceae</taxon>
        <taxon>Flavobacterium</taxon>
    </lineage>
</organism>
<sequence length="108" mass="12291">MKNLKKAYLIILIVFINLFISCDCLQNGSGIIVDEETKKPINNVEIKEVGKDFIQHSDENGYFEIHHISGGLFSCSDITIIVSKKEYISDTIEIKNGEDKLIKLFKLK</sequence>
<dbReference type="OrthoDB" id="1363524at2"/>